<dbReference type="Gene3D" id="3.20.20.60">
    <property type="entry name" value="Phosphoenolpyruvate-binding domains"/>
    <property type="match status" value="1"/>
</dbReference>
<organism evidence="5 6">
    <name type="scientific">Fodinisporobacter ferrooxydans</name>
    <dbReference type="NCBI Taxonomy" id="2901836"/>
    <lineage>
        <taxon>Bacteria</taxon>
        <taxon>Bacillati</taxon>
        <taxon>Bacillota</taxon>
        <taxon>Bacilli</taxon>
        <taxon>Bacillales</taxon>
        <taxon>Alicyclobacillaceae</taxon>
        <taxon>Fodinisporobacter</taxon>
    </lineage>
</organism>
<dbReference type="RefSeq" id="WP_347435637.1">
    <property type="nucleotide sequence ID" value="NZ_CP089291.1"/>
</dbReference>
<dbReference type="EMBL" id="CP089291">
    <property type="protein sequence ID" value="UOF88956.1"/>
    <property type="molecule type" value="Genomic_DNA"/>
</dbReference>
<sequence length="276" mass="31043">MRLFRSWMFVPGSDIKKIEKSKQLSADVVIYDLEDAVSLTEKDSARKLVKQVVQAEVDRIHFVKINSISSPLFLDDLDAIAEKGLSGIVLPKSENKEQIVLLDDLLNQFEMKRSIHQKIEIMPLIESASGLYNAYEIAQSSSRIKRLAFGAVDFSLDIHAELTKEGTELLYARSQLVVASRAAGVEPPIDAVYLDFKDYEGLKRETSFVKQLGFQGKLVIHPNQIETVNAVFLPTAAEIEEGIEVSVKKVRIPFAQDDLYVSWLYHPAIWCDCGIL</sequence>
<gene>
    <name evidence="5" type="ORF">LSG31_13585</name>
</gene>
<dbReference type="GO" id="GO:0016829">
    <property type="term" value="F:lyase activity"/>
    <property type="evidence" value="ECO:0007669"/>
    <property type="project" value="UniProtKB-KW"/>
</dbReference>
<reference evidence="5" key="1">
    <citation type="submission" date="2021-12" db="EMBL/GenBank/DDBJ databases">
        <title>Alicyclobacillaceae gen. nov., sp. nov., isolated from chalcocite enrichment system.</title>
        <authorList>
            <person name="Jiang Z."/>
        </authorList>
    </citation>
    <scope>NUCLEOTIDE SEQUENCE</scope>
    <source>
        <strain evidence="5">MYW30-H2</strain>
    </source>
</reference>
<protein>
    <submittedName>
        <fullName evidence="5">CoA ester lyase</fullName>
    </submittedName>
</protein>
<keyword evidence="5" id="KW-0456">Lyase</keyword>
<name>A0ABY4CI90_9BACL</name>
<evidence type="ECO:0000313" key="6">
    <source>
        <dbReference type="Proteomes" id="UP000830167"/>
    </source>
</evidence>
<dbReference type="InterPro" id="IPR015813">
    <property type="entry name" value="Pyrv/PenolPyrv_kinase-like_dom"/>
</dbReference>
<evidence type="ECO:0000259" key="4">
    <source>
        <dbReference type="Pfam" id="PF03328"/>
    </source>
</evidence>
<comment type="cofactor">
    <cofactor evidence="1">
        <name>Mg(2+)</name>
        <dbReference type="ChEBI" id="CHEBI:18420"/>
    </cofactor>
</comment>
<keyword evidence="2" id="KW-0479">Metal-binding</keyword>
<proteinExistence type="predicted"/>
<evidence type="ECO:0000256" key="1">
    <source>
        <dbReference type="ARBA" id="ARBA00001946"/>
    </source>
</evidence>
<dbReference type="PIRSF" id="PIRSF015582">
    <property type="entry name" value="Cit_lyase_B"/>
    <property type="match status" value="1"/>
</dbReference>
<dbReference type="Proteomes" id="UP000830167">
    <property type="component" value="Chromosome"/>
</dbReference>
<dbReference type="SUPFAM" id="SSF51621">
    <property type="entry name" value="Phosphoenolpyruvate/pyruvate domain"/>
    <property type="match status" value="1"/>
</dbReference>
<dbReference type="InterPro" id="IPR005000">
    <property type="entry name" value="Aldolase/citrate-lyase_domain"/>
</dbReference>
<evidence type="ECO:0000256" key="2">
    <source>
        <dbReference type="ARBA" id="ARBA00022723"/>
    </source>
</evidence>
<feature type="domain" description="HpcH/HpaI aldolase/citrate lyase" evidence="4">
    <location>
        <begin position="5"/>
        <end position="222"/>
    </location>
</feature>
<dbReference type="InterPro" id="IPR040442">
    <property type="entry name" value="Pyrv_kinase-like_dom_sf"/>
</dbReference>
<evidence type="ECO:0000256" key="3">
    <source>
        <dbReference type="ARBA" id="ARBA00022842"/>
    </source>
</evidence>
<evidence type="ECO:0000313" key="5">
    <source>
        <dbReference type="EMBL" id="UOF88956.1"/>
    </source>
</evidence>
<dbReference type="PANTHER" id="PTHR32308">
    <property type="entry name" value="LYASE BETA SUBUNIT, PUTATIVE (AFU_ORTHOLOGUE AFUA_4G13030)-RELATED"/>
    <property type="match status" value="1"/>
</dbReference>
<accession>A0ABY4CI90</accession>
<keyword evidence="3" id="KW-0460">Magnesium</keyword>
<keyword evidence="6" id="KW-1185">Reference proteome</keyword>
<dbReference type="PANTHER" id="PTHR32308:SF0">
    <property type="entry name" value="HPCH_HPAI ALDOLASE_CITRATE LYASE DOMAIN-CONTAINING PROTEIN"/>
    <property type="match status" value="1"/>
</dbReference>
<dbReference type="InterPro" id="IPR011206">
    <property type="entry name" value="Citrate_lyase_beta/mcl1/mcl2"/>
</dbReference>
<dbReference type="Pfam" id="PF03328">
    <property type="entry name" value="HpcH_HpaI"/>
    <property type="match status" value="1"/>
</dbReference>